<gene>
    <name evidence="1" type="ORF">AMST5_03059</name>
</gene>
<dbReference type="AlphaFoldDB" id="A0AA48M1C7"/>
<dbReference type="EMBL" id="OY288114">
    <property type="protein sequence ID" value="CAJ0879423.1"/>
    <property type="molecule type" value="Genomic_DNA"/>
</dbReference>
<sequence>MKKAKAIRDYLQGLPEPARTAARGALKTHLYLQEPEIWARRELGLTLDPWQSKLVATPPGGRAIALVHRQAGKTTAAAVATSHALTFGPAGSTSLVLAPTQRQSGEAIRRIRGMLLRAGAKLAIDNAFSLQLENGSRAIALPGQDDAAIRGLTVDGVMVIDEAARVPDALFQAAMPMVLRHVKTARVMLLSTAWAREGFFYRLWAEGDPRDWVKIEARIDECTHLTPADIERERRSMPASVFAREYNNQFDSLESRFFNAGSIAAAFGEVLGPSPDVTFEGDDPDPVLARERAFSGRAFTSNAF</sequence>
<proteinExistence type="predicted"/>
<dbReference type="Pfam" id="PF03237">
    <property type="entry name" value="Terminase_6N"/>
    <property type="match status" value="1"/>
</dbReference>
<dbReference type="Gene3D" id="3.40.50.300">
    <property type="entry name" value="P-loop containing nucleotide triphosphate hydrolases"/>
    <property type="match status" value="1"/>
</dbReference>
<protein>
    <recommendedName>
        <fullName evidence="2">Terminase</fullName>
    </recommendedName>
</protein>
<organism evidence="1">
    <name type="scientific">freshwater sediment metagenome</name>
    <dbReference type="NCBI Taxonomy" id="556182"/>
    <lineage>
        <taxon>unclassified sequences</taxon>
        <taxon>metagenomes</taxon>
        <taxon>ecological metagenomes</taxon>
    </lineage>
</organism>
<name>A0AA48M1C7_9ZZZZ</name>
<accession>A0AA48M1C7</accession>
<evidence type="ECO:0000313" key="1">
    <source>
        <dbReference type="EMBL" id="CAJ0879423.1"/>
    </source>
</evidence>
<evidence type="ECO:0008006" key="2">
    <source>
        <dbReference type="Google" id="ProtNLM"/>
    </source>
</evidence>
<reference evidence="1" key="1">
    <citation type="submission" date="2023-07" db="EMBL/GenBank/DDBJ databases">
        <authorList>
            <person name="Pelsma A.J. K."/>
        </authorList>
    </citation>
    <scope>NUCLEOTIDE SEQUENCE</scope>
</reference>
<dbReference type="InterPro" id="IPR027417">
    <property type="entry name" value="P-loop_NTPase"/>
</dbReference>